<organism evidence="8 9">
    <name type="scientific">Candidatus Micropelagius thuwalensis</name>
    <dbReference type="NCBI Taxonomy" id="1397666"/>
    <lineage>
        <taxon>Bacteria</taxon>
        <taxon>Pseudomonadati</taxon>
        <taxon>Pseudomonadota</taxon>
        <taxon>Alphaproteobacteria</taxon>
        <taxon>PS1 clade</taxon>
        <taxon>Candidatus Micropelagius</taxon>
    </lineage>
</organism>
<keyword evidence="3 5" id="KW-0175">Coiled coil</keyword>
<dbReference type="PANTHER" id="PTHR30288">
    <property type="entry name" value="FLAGELLAR CAP/ASSEMBLY PROTEIN FLID"/>
    <property type="match status" value="1"/>
</dbReference>
<dbReference type="GO" id="GO:0005576">
    <property type="term" value="C:extracellular region"/>
    <property type="evidence" value="ECO:0007669"/>
    <property type="project" value="UniProtKB-SubCell"/>
</dbReference>
<dbReference type="PANTHER" id="PTHR30288:SF0">
    <property type="entry name" value="FLAGELLAR HOOK-ASSOCIATED PROTEIN 2"/>
    <property type="match status" value="1"/>
</dbReference>
<comment type="caution">
    <text evidence="8">The sequence shown here is derived from an EMBL/GenBank/DDBJ whole genome shotgun (WGS) entry which is preliminary data.</text>
</comment>
<dbReference type="GO" id="GO:0071973">
    <property type="term" value="P:bacterial-type flagellum-dependent cell motility"/>
    <property type="evidence" value="ECO:0007669"/>
    <property type="project" value="TreeGrafter"/>
</dbReference>
<evidence type="ECO:0000313" key="9">
    <source>
        <dbReference type="Proteomes" id="UP000016762"/>
    </source>
</evidence>
<name>U2XM75_9PROT</name>
<evidence type="ECO:0000259" key="6">
    <source>
        <dbReference type="Pfam" id="PF02465"/>
    </source>
</evidence>
<evidence type="ECO:0000313" key="8">
    <source>
        <dbReference type="EMBL" id="ERL46217.1"/>
    </source>
</evidence>
<comment type="similarity">
    <text evidence="1 5">Belongs to the FliD family.</text>
</comment>
<evidence type="ECO:0000256" key="1">
    <source>
        <dbReference type="ARBA" id="ARBA00009764"/>
    </source>
</evidence>
<evidence type="ECO:0000259" key="7">
    <source>
        <dbReference type="Pfam" id="PF07195"/>
    </source>
</evidence>
<feature type="domain" description="Flagellar hook-associated protein 2 N-terminal" evidence="6">
    <location>
        <begin position="13"/>
        <end position="108"/>
    </location>
</feature>
<comment type="subunit">
    <text evidence="2 5">Homopentamer.</text>
</comment>
<keyword evidence="5" id="KW-0964">Secreted</keyword>
<dbReference type="STRING" id="1397666.RS24_01215"/>
<dbReference type="InterPro" id="IPR003481">
    <property type="entry name" value="FliD_N"/>
</dbReference>
<sequence length="542" mass="57661">MAVDYLSALNAGSGLNTTQIVDALVEASRAPKEQAINKKVEENNVKISGFGTLKQQFETFKTSMTSLDGEIGLSVASGSSNIETTITDKTKISDFSHSIAVSQLAQNHTLVFANNFTAENASIGQGTLLFEFGSWDRDNKIFTEDSSITNVTLTIDSTNNTLTGLRDTINDSSMGVTASIIQTAESAYSLVVKSNSGSGNEMKITATEDSSNTGLSTFGFSTYSSSKETIIGQDANLTVDGVSVTRSSNTITDLIDGVQLKLKGTVSSAVTVNASYDETKALANMNSFVTSLNTLNTKLAELTNRGLNGEAAGALAGDSVARSIQSRIRSMTTRPIEGYSTESIYLTNYGISTQLDGSITFDEEKFLNAYRSNPTDLAAIFASQVKTDSSSVTAQVAGDDYVAGVYSFALSSGTATISSSSMTAASGKYYTLSGNTAGLTVTTSLSSTTNSIFLGRSLLDTLSSYADTILSSSGTVTTQINSKNDNITELNQDLADLDTKMIELRERYVTQFSSMERVVRNLKDTGDYIKNFTDTMRAAKEN</sequence>
<dbReference type="InterPro" id="IPR010809">
    <property type="entry name" value="FliD_C"/>
</dbReference>
<dbReference type="InterPro" id="IPR040026">
    <property type="entry name" value="FliD"/>
</dbReference>
<comment type="function">
    <text evidence="5">Required for morphogenesis and for the elongation of the flagellar filament by facilitating polymerization of the flagellin monomers at the tip of growing filament. Forms a capping structure, which prevents flagellin subunits (transported through the central channel of the flagellum) from leaking out without polymerization at the distal end.</text>
</comment>
<proteinExistence type="inferred from homology"/>
<feature type="domain" description="Flagellar hook-associated protein 2 C-terminal" evidence="7">
    <location>
        <begin position="232"/>
        <end position="523"/>
    </location>
</feature>
<keyword evidence="4 5" id="KW-0975">Bacterial flagellum</keyword>
<dbReference type="OrthoDB" id="9812018at2"/>
<dbReference type="GO" id="GO:0009424">
    <property type="term" value="C:bacterial-type flagellum hook"/>
    <property type="evidence" value="ECO:0007669"/>
    <property type="project" value="UniProtKB-UniRule"/>
</dbReference>
<dbReference type="AlphaFoldDB" id="U2XM75"/>
<dbReference type="Proteomes" id="UP000016762">
    <property type="component" value="Unassembled WGS sequence"/>
</dbReference>
<dbReference type="GO" id="GO:0007155">
    <property type="term" value="P:cell adhesion"/>
    <property type="evidence" value="ECO:0007669"/>
    <property type="project" value="InterPro"/>
</dbReference>
<gene>
    <name evidence="8" type="primary">smc</name>
    <name evidence="8" type="ORF">RS24_01215</name>
</gene>
<evidence type="ECO:0000256" key="5">
    <source>
        <dbReference type="RuleBase" id="RU362066"/>
    </source>
</evidence>
<feature type="coiled-coil region" evidence="5">
    <location>
        <begin position="480"/>
        <end position="507"/>
    </location>
</feature>
<protein>
    <recommendedName>
        <fullName evidence="5">Flagellar hook-associated protein 2</fullName>
        <shortName evidence="5">HAP2</shortName>
    </recommendedName>
    <alternativeName>
        <fullName evidence="5">Flagellar cap protein</fullName>
    </alternativeName>
</protein>
<dbReference type="Pfam" id="PF07195">
    <property type="entry name" value="FliD_C"/>
    <property type="match status" value="1"/>
</dbReference>
<reference evidence="8 9" key="1">
    <citation type="journal article" date="2014" name="FEMS Microbiol. Ecol.">
        <title>Genomic differentiation among two strains of the PS1 clade isolated from geographically separated marine habitats.</title>
        <authorList>
            <person name="Jimenez-Infante F."/>
            <person name="Ngugi D.K."/>
            <person name="Alam I."/>
            <person name="Rashid M."/>
            <person name="Baalawi W."/>
            <person name="Kamau A.A."/>
            <person name="Bajic V.B."/>
            <person name="Stingl U."/>
        </authorList>
    </citation>
    <scope>NUCLEOTIDE SEQUENCE [LARGE SCALE GENOMIC DNA]</scope>
    <source>
        <strain evidence="8 9">RS24</strain>
    </source>
</reference>
<accession>U2XM75</accession>
<evidence type="ECO:0000256" key="4">
    <source>
        <dbReference type="ARBA" id="ARBA00023143"/>
    </source>
</evidence>
<dbReference type="RefSeq" id="WP_021777196.1">
    <property type="nucleotide sequence ID" value="NZ_AWXE01000004.1"/>
</dbReference>
<dbReference type="eggNOG" id="COG1345">
    <property type="taxonomic scope" value="Bacteria"/>
</dbReference>
<dbReference type="EMBL" id="AWXE01000004">
    <property type="protein sequence ID" value="ERL46217.1"/>
    <property type="molecule type" value="Genomic_DNA"/>
</dbReference>
<dbReference type="GO" id="GO:0009421">
    <property type="term" value="C:bacterial-type flagellum filament cap"/>
    <property type="evidence" value="ECO:0007669"/>
    <property type="project" value="InterPro"/>
</dbReference>
<evidence type="ECO:0000256" key="2">
    <source>
        <dbReference type="ARBA" id="ARBA00011255"/>
    </source>
</evidence>
<dbReference type="Pfam" id="PF02465">
    <property type="entry name" value="FliD_N"/>
    <property type="match status" value="1"/>
</dbReference>
<keyword evidence="9" id="KW-1185">Reference proteome</keyword>
<comment type="subcellular location">
    <subcellularLocation>
        <location evidence="5">Secreted</location>
    </subcellularLocation>
    <subcellularLocation>
        <location evidence="5">Bacterial flagellum</location>
    </subcellularLocation>
</comment>
<evidence type="ECO:0000256" key="3">
    <source>
        <dbReference type="ARBA" id="ARBA00023054"/>
    </source>
</evidence>